<accession>A0A2N6UG49</accession>
<comment type="caution">
    <text evidence="5">The sequence shown here is derived from an EMBL/GenBank/DDBJ whole genome shotgun (WGS) entry which is preliminary data.</text>
</comment>
<gene>
    <name evidence="5" type="ORF">CJ191_00305</name>
</gene>
<dbReference type="OrthoDB" id="9783240at2"/>
<reference evidence="5 6" key="1">
    <citation type="submission" date="2017-09" db="EMBL/GenBank/DDBJ databases">
        <title>Bacterial strain isolated from the female urinary microbiota.</title>
        <authorList>
            <person name="Thomas-White K."/>
            <person name="Kumar N."/>
            <person name="Forster S."/>
            <person name="Putonti C."/>
            <person name="Lawley T."/>
            <person name="Wolfe A.J."/>
        </authorList>
    </citation>
    <scope>NUCLEOTIDE SEQUENCE [LARGE SCALE GENOMIC DNA]</scope>
    <source>
        <strain evidence="5 6">UMB0240</strain>
    </source>
</reference>
<dbReference type="Proteomes" id="UP000235701">
    <property type="component" value="Unassembled WGS sequence"/>
</dbReference>
<evidence type="ECO:0000313" key="6">
    <source>
        <dbReference type="Proteomes" id="UP000235701"/>
    </source>
</evidence>
<feature type="domain" description="Leucine-binding protein" evidence="4">
    <location>
        <begin position="39"/>
        <end position="378"/>
    </location>
</feature>
<dbReference type="InterPro" id="IPR028081">
    <property type="entry name" value="Leu-bd"/>
</dbReference>
<dbReference type="Pfam" id="PF13458">
    <property type="entry name" value="Peripla_BP_6"/>
    <property type="match status" value="1"/>
</dbReference>
<evidence type="ECO:0000256" key="3">
    <source>
        <dbReference type="SAM" id="SignalP"/>
    </source>
</evidence>
<comment type="similarity">
    <text evidence="1">Belongs to the leucine-binding protein family.</text>
</comment>
<evidence type="ECO:0000259" key="4">
    <source>
        <dbReference type="Pfam" id="PF13458"/>
    </source>
</evidence>
<organism evidence="5 6">
    <name type="scientific">Aerococcus viridans</name>
    <dbReference type="NCBI Taxonomy" id="1377"/>
    <lineage>
        <taxon>Bacteria</taxon>
        <taxon>Bacillati</taxon>
        <taxon>Bacillota</taxon>
        <taxon>Bacilli</taxon>
        <taxon>Lactobacillales</taxon>
        <taxon>Aerococcaceae</taxon>
        <taxon>Aerococcus</taxon>
    </lineage>
</organism>
<feature type="chain" id="PRO_5038422935" evidence="3">
    <location>
        <begin position="21"/>
        <end position="392"/>
    </location>
</feature>
<dbReference type="Gene3D" id="3.40.50.2300">
    <property type="match status" value="2"/>
</dbReference>
<dbReference type="SUPFAM" id="SSF53822">
    <property type="entry name" value="Periplasmic binding protein-like I"/>
    <property type="match status" value="1"/>
</dbReference>
<dbReference type="PANTHER" id="PTHR30483:SF6">
    <property type="entry name" value="PERIPLASMIC BINDING PROTEIN OF ABC TRANSPORTER FOR NATURAL AMINO ACIDS"/>
    <property type="match status" value="1"/>
</dbReference>
<evidence type="ECO:0000256" key="2">
    <source>
        <dbReference type="ARBA" id="ARBA00022729"/>
    </source>
</evidence>
<evidence type="ECO:0000313" key="5">
    <source>
        <dbReference type="EMBL" id="PMC80599.1"/>
    </source>
</evidence>
<name>A0A2N6UG49_9LACT</name>
<dbReference type="AlphaFoldDB" id="A0A2N6UG49"/>
<keyword evidence="6" id="KW-1185">Reference proteome</keyword>
<dbReference type="CDD" id="cd06347">
    <property type="entry name" value="PBP1_ABC_LivK_ligand_binding-like"/>
    <property type="match status" value="1"/>
</dbReference>
<keyword evidence="2 3" id="KW-0732">Signal</keyword>
<dbReference type="InterPro" id="IPR051010">
    <property type="entry name" value="BCAA_transport"/>
</dbReference>
<feature type="signal peptide" evidence="3">
    <location>
        <begin position="1"/>
        <end position="20"/>
    </location>
</feature>
<dbReference type="RefSeq" id="WP_102198608.1">
    <property type="nucleotide sequence ID" value="NZ_PNHQ01000001.1"/>
</dbReference>
<proteinExistence type="inferred from homology"/>
<dbReference type="EMBL" id="PNHQ01000001">
    <property type="protein sequence ID" value="PMC80599.1"/>
    <property type="molecule type" value="Genomic_DNA"/>
</dbReference>
<dbReference type="PROSITE" id="PS51257">
    <property type="entry name" value="PROKAR_LIPOPROTEIN"/>
    <property type="match status" value="1"/>
</dbReference>
<protein>
    <submittedName>
        <fullName evidence="5">Branched-chain amino acid ABC transporter substrate-binding protein</fullName>
    </submittedName>
</protein>
<evidence type="ECO:0000256" key="1">
    <source>
        <dbReference type="ARBA" id="ARBA00010062"/>
    </source>
</evidence>
<sequence>MNFKKFGLTLLSAATLAACGSVTQTSNSSSSSADGDSETINIGGDFGLTGSASAYGSYINDGASLAFNEINEAGGIDGKEINYVVTDNKSNVQESANEATRLLGDENLSLLLASDIAASTEAAIQSAENAQVPMIIPSATVDDLTLDSQGNVFEYIFQIAFQISNQTAALGQFADEKGWDTAAILQDNSSDYGQNLASQFEEDYSGDVVIKESFLSGDTDFSSILNNVKGKKPDVLFVAGYYPEGGAIVKQAREMGIDAAILGPNGLGNDEFINLAGAENVTDFYYATIFVTGEYGSDAANEFAERYRAAYDTEPDLFSAGGYDAARLAADAIDRAGSTDPQAIRDALEETQDFEGVTGNISFDEDHNPVMDSFVVGYSEGEISSVEAIEAN</sequence>
<dbReference type="InterPro" id="IPR028082">
    <property type="entry name" value="Peripla_BP_I"/>
</dbReference>
<dbReference type="PANTHER" id="PTHR30483">
    <property type="entry name" value="LEUCINE-SPECIFIC-BINDING PROTEIN"/>
    <property type="match status" value="1"/>
</dbReference>